<dbReference type="InterPro" id="IPR027417">
    <property type="entry name" value="P-loop_NTPase"/>
</dbReference>
<dbReference type="GO" id="GO:0032153">
    <property type="term" value="C:cell division site"/>
    <property type="evidence" value="ECO:0007669"/>
    <property type="project" value="TreeGrafter"/>
</dbReference>
<dbReference type="Proteomes" id="UP000194450">
    <property type="component" value="Unassembled WGS sequence"/>
</dbReference>
<dbReference type="PANTHER" id="PTHR12169:SF6">
    <property type="entry name" value="AFG1-LIKE ATPASE"/>
    <property type="match status" value="1"/>
</dbReference>
<dbReference type="NCBIfam" id="NF040713">
    <property type="entry name" value="ZapE"/>
    <property type="match status" value="1"/>
</dbReference>
<dbReference type="InterPro" id="IPR005654">
    <property type="entry name" value="ATPase_AFG1-like"/>
</dbReference>
<dbReference type="Gene3D" id="3.40.50.300">
    <property type="entry name" value="P-loop containing nucleotide triphosphate hydrolases"/>
    <property type="match status" value="1"/>
</dbReference>
<keyword evidence="3" id="KW-0132">Cell division</keyword>
<dbReference type="AlphaFoldDB" id="A0A1Y6E8M7"/>
<proteinExistence type="predicted"/>
<sequence length="380" mass="43694">MGNSAPILTGNQIKQISFTHWAAHRQLVVDPKQRQVAKQLGVVALRLQQQDTSVAGVYLWGPVGRGKTMLMDFFYEQVPLTRKVRLHFHHFMAQVHAELNRCSGIEDPLKAIAADWAEQYQLLCLDEFFVEDIGDAMLLGRLWRYLFEHGVVLVTTSNAPPSQLYRNGLQRQRFEPTIALLETYCRVIELDSGTDYRRLTLTDLHYYHVDAPASVLRQQAEQLYGTTQLHAFEPVLGREIPALWRNQQVIAFTFDALCEGPRSQRDYMQLAGSYEAIVVHDVPQFTYIAEKDIVHGVEESYQREHQNLQVSKKDNQARRFLALVDECYDRGCLLLVSAAVAIDDLYQSEQLQFEFARCQSRLYEMQRWQPLTMTGAARPG</sequence>
<keyword evidence="1" id="KW-0547">Nucleotide-binding</keyword>
<evidence type="ECO:0000313" key="3">
    <source>
        <dbReference type="EMBL" id="SMQ58975.1"/>
    </source>
</evidence>
<dbReference type="PANTHER" id="PTHR12169">
    <property type="entry name" value="ATPASE N2B"/>
    <property type="match status" value="1"/>
</dbReference>
<name>A0A1Y6E8M7_9GAMM</name>
<gene>
    <name evidence="3" type="ORF">SAMN06297229_0197</name>
</gene>
<keyword evidence="3" id="KW-0131">Cell cycle</keyword>
<dbReference type="GO" id="GO:0005737">
    <property type="term" value="C:cytoplasm"/>
    <property type="evidence" value="ECO:0007669"/>
    <property type="project" value="TreeGrafter"/>
</dbReference>
<accession>A0A1Y6E8M7</accession>
<reference evidence="4" key="1">
    <citation type="submission" date="2017-04" db="EMBL/GenBank/DDBJ databases">
        <authorList>
            <person name="Varghese N."/>
            <person name="Submissions S."/>
        </authorList>
    </citation>
    <scope>NUCLEOTIDE SEQUENCE [LARGE SCALE GENOMIC DNA]</scope>
</reference>
<dbReference type="EMBL" id="FXWH01000001">
    <property type="protein sequence ID" value="SMQ58975.1"/>
    <property type="molecule type" value="Genomic_DNA"/>
</dbReference>
<evidence type="ECO:0000313" key="4">
    <source>
        <dbReference type="Proteomes" id="UP000194450"/>
    </source>
</evidence>
<dbReference type="RefSeq" id="WP_198677997.1">
    <property type="nucleotide sequence ID" value="NZ_FXWH01000001.1"/>
</dbReference>
<keyword evidence="2" id="KW-0067">ATP-binding</keyword>
<dbReference type="Pfam" id="PF03969">
    <property type="entry name" value="AFG1_ATPase"/>
    <property type="match status" value="1"/>
</dbReference>
<dbReference type="GO" id="GO:0016887">
    <property type="term" value="F:ATP hydrolysis activity"/>
    <property type="evidence" value="ECO:0007669"/>
    <property type="project" value="InterPro"/>
</dbReference>
<protein>
    <submittedName>
        <fullName evidence="3">Cell division protein ZapE</fullName>
    </submittedName>
</protein>
<dbReference type="SUPFAM" id="SSF52540">
    <property type="entry name" value="P-loop containing nucleoside triphosphate hydrolases"/>
    <property type="match status" value="1"/>
</dbReference>
<evidence type="ECO:0000256" key="1">
    <source>
        <dbReference type="ARBA" id="ARBA00022741"/>
    </source>
</evidence>
<evidence type="ECO:0000256" key="2">
    <source>
        <dbReference type="ARBA" id="ARBA00022840"/>
    </source>
</evidence>
<keyword evidence="4" id="KW-1185">Reference proteome</keyword>
<dbReference type="GO" id="GO:0051301">
    <property type="term" value="P:cell division"/>
    <property type="evidence" value="ECO:0007669"/>
    <property type="project" value="UniProtKB-KW"/>
</dbReference>
<dbReference type="GO" id="GO:0005524">
    <property type="term" value="F:ATP binding"/>
    <property type="evidence" value="ECO:0007669"/>
    <property type="project" value="UniProtKB-KW"/>
</dbReference>
<organism evidence="3 4">
    <name type="scientific">Pseudidiomarina planktonica</name>
    <dbReference type="NCBI Taxonomy" id="1323738"/>
    <lineage>
        <taxon>Bacteria</taxon>
        <taxon>Pseudomonadati</taxon>
        <taxon>Pseudomonadota</taxon>
        <taxon>Gammaproteobacteria</taxon>
        <taxon>Alteromonadales</taxon>
        <taxon>Idiomarinaceae</taxon>
        <taxon>Pseudidiomarina</taxon>
    </lineage>
</organism>